<dbReference type="Proteomes" id="UP001318860">
    <property type="component" value="Unassembled WGS sequence"/>
</dbReference>
<feature type="compositionally biased region" description="Low complexity" evidence="11">
    <location>
        <begin position="575"/>
        <end position="587"/>
    </location>
</feature>
<dbReference type="CDD" id="cd00641">
    <property type="entry name" value="GTP_cyclohydro2"/>
    <property type="match status" value="1"/>
</dbReference>
<evidence type="ECO:0000256" key="1">
    <source>
        <dbReference type="ARBA" id="ARBA00005104"/>
    </source>
</evidence>
<evidence type="ECO:0000256" key="9">
    <source>
        <dbReference type="ARBA" id="ARBA00023134"/>
    </source>
</evidence>
<evidence type="ECO:0000256" key="4">
    <source>
        <dbReference type="ARBA" id="ARBA00012762"/>
    </source>
</evidence>
<dbReference type="Gene3D" id="3.40.50.10990">
    <property type="entry name" value="GTP cyclohydrolase II"/>
    <property type="match status" value="1"/>
</dbReference>
<keyword evidence="14" id="KW-1185">Reference proteome</keyword>
<dbReference type="Pfam" id="PF00926">
    <property type="entry name" value="DHBP_synthase"/>
    <property type="match status" value="2"/>
</dbReference>
<keyword evidence="8" id="KW-0378">Hydrolase</keyword>
<feature type="compositionally biased region" description="Low complexity" evidence="11">
    <location>
        <begin position="551"/>
        <end position="566"/>
    </location>
</feature>
<evidence type="ECO:0000313" key="13">
    <source>
        <dbReference type="EMBL" id="KAK6156825.1"/>
    </source>
</evidence>
<accession>A0ABR0XCB6</accession>
<comment type="catalytic activity">
    <reaction evidence="10">
        <text>GTP + 4 H2O = 2,5-diamino-6-hydroxy-4-(5-phosphoribosylamino)-pyrimidine + formate + 2 phosphate + 3 H(+)</text>
        <dbReference type="Rhea" id="RHEA:23704"/>
        <dbReference type="ChEBI" id="CHEBI:15377"/>
        <dbReference type="ChEBI" id="CHEBI:15378"/>
        <dbReference type="ChEBI" id="CHEBI:15740"/>
        <dbReference type="ChEBI" id="CHEBI:37565"/>
        <dbReference type="ChEBI" id="CHEBI:43474"/>
        <dbReference type="ChEBI" id="CHEBI:58614"/>
        <dbReference type="EC" id="3.5.4.25"/>
    </reaction>
</comment>
<dbReference type="InterPro" id="IPR036144">
    <property type="entry name" value="RibA-like_sf"/>
</dbReference>
<feature type="domain" description="GTP cyclohydrolase II" evidence="12">
    <location>
        <begin position="308"/>
        <end position="472"/>
    </location>
</feature>
<dbReference type="InterPro" id="IPR000926">
    <property type="entry name" value="RibA"/>
</dbReference>
<keyword evidence="6" id="KW-0479">Metal-binding</keyword>
<sequence>MASINFSCSSTSLARSRLFNLPYGNTQHVNGIESFKQPSAKVGLSIKASGKIKSALFSEENDLRHHSAGSNGAISSVIGDVSGGVEVQSDSVVLGALAADMAPTTSGFPVENDEFDLDLPSEGFSCISEAIEDIRKGKMVVVVDDEDRENEGDLIMAASKVTPEAMAFFVKHGTGIVCVSMKEEDLERLQIPLMVNHRENEEKLSTAFTVSVVRDGGVLKRAGHTEAAVDLAMLAGLGPAGVLCEIVDDDGSMARLPKLLAICTARKLENCIYCRSNKVVEQVLLVNFVLPAFPIYRRKRDRLVEHASAARIPTMWGPFIAYCYRSTLEGIEHIAMVKGDIGDGQDILVRVHSECLTGDIFGSARCDCGNQLALAMQQIEAAGRGVLVYLRGHEGRGIGLGHKLRAYNLQDDGRDTVEANEELGLPVDSREYGIGAQILRDLGVRTMKLMTNNPAKYIGLKGYGLAVSGRVPLVTPITKDNMRYLETKRAKMGHHHRRRLSLHHRVPVHQRLPEINFAEALSISEPYPAPTPSTAPSPASSAPSPSPAAPSPASSSPAPSPAAVLSPPSPPPSGISPSPSVAFPPAADGVAPAPHRNGAVLNRAGLAAAALGFFAVALVA</sequence>
<dbReference type="SUPFAM" id="SSF55821">
    <property type="entry name" value="YrdC/RibB"/>
    <property type="match status" value="1"/>
</dbReference>
<dbReference type="InterPro" id="IPR032677">
    <property type="entry name" value="GTP_cyclohydro_II"/>
</dbReference>
<organism evidence="13 14">
    <name type="scientific">Rehmannia glutinosa</name>
    <name type="common">Chinese foxglove</name>
    <dbReference type="NCBI Taxonomy" id="99300"/>
    <lineage>
        <taxon>Eukaryota</taxon>
        <taxon>Viridiplantae</taxon>
        <taxon>Streptophyta</taxon>
        <taxon>Embryophyta</taxon>
        <taxon>Tracheophyta</taxon>
        <taxon>Spermatophyta</taxon>
        <taxon>Magnoliopsida</taxon>
        <taxon>eudicotyledons</taxon>
        <taxon>Gunneridae</taxon>
        <taxon>Pentapetalae</taxon>
        <taxon>asterids</taxon>
        <taxon>lamiids</taxon>
        <taxon>Lamiales</taxon>
        <taxon>Orobanchaceae</taxon>
        <taxon>Rehmannieae</taxon>
        <taxon>Rehmannia</taxon>
    </lineage>
</organism>
<dbReference type="Gene3D" id="3.90.870.10">
    <property type="entry name" value="DHBP synthase"/>
    <property type="match status" value="2"/>
</dbReference>
<protein>
    <recommendedName>
        <fullName evidence="4">GTP cyclohydrolase II</fullName>
        <ecNumber evidence="4">3.5.4.25</ecNumber>
    </recommendedName>
</protein>
<dbReference type="PANTHER" id="PTHR21327">
    <property type="entry name" value="GTP CYCLOHYDROLASE II-RELATED"/>
    <property type="match status" value="1"/>
</dbReference>
<evidence type="ECO:0000256" key="10">
    <source>
        <dbReference type="ARBA" id="ARBA00049295"/>
    </source>
</evidence>
<comment type="similarity">
    <text evidence="3">In the C-terminal section; belongs to the GTP cyclohydrolase II family.</text>
</comment>
<evidence type="ECO:0000256" key="11">
    <source>
        <dbReference type="SAM" id="MobiDB-lite"/>
    </source>
</evidence>
<feature type="region of interest" description="Disordered" evidence="11">
    <location>
        <begin position="526"/>
        <end position="589"/>
    </location>
</feature>
<dbReference type="PANTHER" id="PTHR21327:SF48">
    <property type="entry name" value="BIFUNCTIONAL RIBOFLAVIN BIOSYNTHESIS PROTEIN RIBA 1, CHLOROPLASTIC"/>
    <property type="match status" value="1"/>
</dbReference>
<keyword evidence="7" id="KW-0547">Nucleotide-binding</keyword>
<comment type="caution">
    <text evidence="13">The sequence shown here is derived from an EMBL/GenBank/DDBJ whole genome shotgun (WGS) entry which is preliminary data.</text>
</comment>
<evidence type="ECO:0000313" key="14">
    <source>
        <dbReference type="Proteomes" id="UP001318860"/>
    </source>
</evidence>
<comment type="similarity">
    <text evidence="2">In the N-terminal section; belongs to the DHBP synthase family.</text>
</comment>
<dbReference type="EC" id="3.5.4.25" evidence="4"/>
<reference evidence="13 14" key="1">
    <citation type="journal article" date="2021" name="Comput. Struct. Biotechnol. J.">
        <title>De novo genome assembly of the potent medicinal plant Rehmannia glutinosa using nanopore technology.</title>
        <authorList>
            <person name="Ma L."/>
            <person name="Dong C."/>
            <person name="Song C."/>
            <person name="Wang X."/>
            <person name="Zheng X."/>
            <person name="Niu Y."/>
            <person name="Chen S."/>
            <person name="Feng W."/>
        </authorList>
    </citation>
    <scope>NUCLEOTIDE SEQUENCE [LARGE SCALE GENOMIC DNA]</scope>
    <source>
        <strain evidence="13">DH-2019</strain>
    </source>
</reference>
<keyword evidence="5" id="KW-0686">Riboflavin biosynthesis</keyword>
<dbReference type="Pfam" id="PF00925">
    <property type="entry name" value="GTP_cyclohydro2"/>
    <property type="match status" value="1"/>
</dbReference>
<dbReference type="NCBIfam" id="NF001591">
    <property type="entry name" value="PRK00393.1"/>
    <property type="match status" value="1"/>
</dbReference>
<evidence type="ECO:0000256" key="3">
    <source>
        <dbReference type="ARBA" id="ARBA00008976"/>
    </source>
</evidence>
<dbReference type="InterPro" id="IPR017945">
    <property type="entry name" value="DHBP_synth_RibB-like_a/b_dom"/>
</dbReference>
<evidence type="ECO:0000256" key="7">
    <source>
        <dbReference type="ARBA" id="ARBA00022741"/>
    </source>
</evidence>
<dbReference type="NCBIfam" id="TIGR00505">
    <property type="entry name" value="ribA"/>
    <property type="match status" value="1"/>
</dbReference>
<evidence type="ECO:0000256" key="2">
    <source>
        <dbReference type="ARBA" id="ARBA00005520"/>
    </source>
</evidence>
<dbReference type="EMBL" id="JABTTQ020000005">
    <property type="protein sequence ID" value="KAK6156825.1"/>
    <property type="molecule type" value="Genomic_DNA"/>
</dbReference>
<name>A0ABR0XCB6_REHGL</name>
<proteinExistence type="inferred from homology"/>
<dbReference type="InterPro" id="IPR000422">
    <property type="entry name" value="DHBP_synthase_RibB"/>
</dbReference>
<evidence type="ECO:0000256" key="6">
    <source>
        <dbReference type="ARBA" id="ARBA00022723"/>
    </source>
</evidence>
<keyword evidence="9" id="KW-0342">GTP-binding</keyword>
<gene>
    <name evidence="13" type="ORF">DH2020_011073</name>
</gene>
<comment type="pathway">
    <text evidence="1">Cofactor biosynthesis; riboflavin biosynthesis.</text>
</comment>
<dbReference type="HAMAP" id="MF_00179">
    <property type="entry name" value="RibA"/>
    <property type="match status" value="1"/>
</dbReference>
<dbReference type="SUPFAM" id="SSF142695">
    <property type="entry name" value="RibA-like"/>
    <property type="match status" value="1"/>
</dbReference>
<evidence type="ECO:0000259" key="12">
    <source>
        <dbReference type="Pfam" id="PF00925"/>
    </source>
</evidence>
<evidence type="ECO:0000256" key="5">
    <source>
        <dbReference type="ARBA" id="ARBA00022619"/>
    </source>
</evidence>
<evidence type="ECO:0000256" key="8">
    <source>
        <dbReference type="ARBA" id="ARBA00022801"/>
    </source>
</evidence>